<comment type="domain">
    <text evidence="7">Has four distinct domains: an N-terminal nucleotidyltransferase (NT) domain responsible for UTase activity, a central HD domain that encodes UR activity, and two C-terminal ACT domains that seem to have a role in glutamine sensing.</text>
</comment>
<gene>
    <name evidence="7" type="primary">glnD</name>
    <name evidence="10" type="ORF">SAMN05421756_102485</name>
</gene>
<dbReference type="CDD" id="cd00077">
    <property type="entry name" value="HDc"/>
    <property type="match status" value="1"/>
</dbReference>
<dbReference type="SUPFAM" id="SSF109604">
    <property type="entry name" value="HD-domain/PDEase-like"/>
    <property type="match status" value="1"/>
</dbReference>
<dbReference type="Proteomes" id="UP000198504">
    <property type="component" value="Unassembled WGS sequence"/>
</dbReference>
<dbReference type="PROSITE" id="PS51257">
    <property type="entry name" value="PROKAR_LIPOPROTEIN"/>
    <property type="match status" value="1"/>
</dbReference>
<dbReference type="SUPFAM" id="SSF55021">
    <property type="entry name" value="ACT-like"/>
    <property type="match status" value="1"/>
</dbReference>
<feature type="domain" description="ACT" evidence="8">
    <location>
        <begin position="581"/>
        <end position="666"/>
    </location>
</feature>
<dbReference type="InterPro" id="IPR010043">
    <property type="entry name" value="UTase/UR"/>
</dbReference>
<evidence type="ECO:0000259" key="8">
    <source>
        <dbReference type="PROSITE" id="PS51671"/>
    </source>
</evidence>
<evidence type="ECO:0000313" key="10">
    <source>
        <dbReference type="EMBL" id="SEQ10559.1"/>
    </source>
</evidence>
<comment type="caution">
    <text evidence="7">Lacks conserved residue(s) required for the propagation of feature annotation.</text>
</comment>
<dbReference type="Gene3D" id="1.10.3090.10">
    <property type="entry name" value="cca-adding enzyme, domain 2"/>
    <property type="match status" value="1"/>
</dbReference>
<dbReference type="PIRSF" id="PIRSF006288">
    <property type="entry name" value="PII_uridyltransf"/>
    <property type="match status" value="1"/>
</dbReference>
<dbReference type="InterPro" id="IPR045865">
    <property type="entry name" value="ACT-like_dom_sf"/>
</dbReference>
<evidence type="ECO:0000259" key="9">
    <source>
        <dbReference type="PROSITE" id="PS51831"/>
    </source>
</evidence>
<accession>A0A1H9DB34</accession>
<keyword evidence="5 7" id="KW-0460">Magnesium</keyword>
<dbReference type="EMBL" id="FOFA01000002">
    <property type="protein sequence ID" value="SEQ10559.1"/>
    <property type="molecule type" value="Genomic_DNA"/>
</dbReference>
<dbReference type="CDD" id="cd05401">
    <property type="entry name" value="NT_GlnE_GlnD_like"/>
    <property type="match status" value="1"/>
</dbReference>
<comment type="catalytic activity">
    <reaction evidence="7">
        <text>[protein-PII]-uridylyl-L-tyrosine + H2O = [protein-PII]-L-tyrosine + UMP + H(+)</text>
        <dbReference type="Rhea" id="RHEA:48600"/>
        <dbReference type="Rhea" id="RHEA-COMP:12147"/>
        <dbReference type="Rhea" id="RHEA-COMP:12148"/>
        <dbReference type="ChEBI" id="CHEBI:15377"/>
        <dbReference type="ChEBI" id="CHEBI:15378"/>
        <dbReference type="ChEBI" id="CHEBI:46858"/>
        <dbReference type="ChEBI" id="CHEBI:57865"/>
        <dbReference type="ChEBI" id="CHEBI:90602"/>
    </reaction>
</comment>
<dbReference type="STRING" id="1036181.SAMN05421756_102485"/>
<dbReference type="HAMAP" id="MF_00277">
    <property type="entry name" value="PII_uridylyl_transf"/>
    <property type="match status" value="1"/>
</dbReference>
<comment type="activity regulation">
    <text evidence="7">Uridylyltransferase (UTase) activity is inhibited by glutamine, while glutamine activates uridylyl-removing (UR) activity.</text>
</comment>
<dbReference type="SUPFAM" id="SSF81301">
    <property type="entry name" value="Nucleotidyltransferase"/>
    <property type="match status" value="1"/>
</dbReference>
<evidence type="ECO:0000313" key="11">
    <source>
        <dbReference type="Proteomes" id="UP000198504"/>
    </source>
</evidence>
<evidence type="ECO:0000256" key="6">
    <source>
        <dbReference type="ARBA" id="ARBA00023268"/>
    </source>
</evidence>
<dbReference type="EC" id="3.1.4.-" evidence="7"/>
<dbReference type="InterPro" id="IPR013546">
    <property type="entry name" value="PII_UdlTrfase/GS_AdlTrfase"/>
</dbReference>
<dbReference type="InterPro" id="IPR003607">
    <property type="entry name" value="HD/PDEase_dom"/>
</dbReference>
<feature type="domain" description="ACT" evidence="8">
    <location>
        <begin position="689"/>
        <end position="767"/>
    </location>
</feature>
<keyword evidence="2 7" id="KW-0548">Nucleotidyltransferase</keyword>
<dbReference type="PROSITE" id="PS51671">
    <property type="entry name" value="ACT"/>
    <property type="match status" value="2"/>
</dbReference>
<protein>
    <recommendedName>
        <fullName evidence="7">Bifunctional uridylyltransferase/uridylyl-removing enzyme</fullName>
        <shortName evidence="7">UTase/UR</shortName>
    </recommendedName>
    <alternativeName>
        <fullName evidence="7">Bifunctional [protein-PII] modification enzyme</fullName>
    </alternativeName>
    <alternativeName>
        <fullName evidence="7">Bifunctional nitrogen sensor protein</fullName>
    </alternativeName>
    <domain>
        <recommendedName>
            <fullName evidence="7">[Protein-PII] uridylyltransferase</fullName>
            <shortName evidence="7">PII uridylyltransferase</shortName>
            <shortName evidence="7">UTase</shortName>
            <ecNumber evidence="7">2.7.7.59</ecNumber>
        </recommendedName>
    </domain>
    <domain>
        <recommendedName>
            <fullName evidence="7">[Protein-PII]-UMP uridylyl-removing enzyme</fullName>
            <shortName evidence="7">UR</shortName>
            <ecNumber evidence="7">3.1.4.-</ecNumber>
        </recommendedName>
    </domain>
</protein>
<keyword evidence="1 7" id="KW-0808">Transferase</keyword>
<dbReference type="OrthoDB" id="9758038at2"/>
<dbReference type="NCBIfam" id="NF002895">
    <property type="entry name" value="PRK03381.1"/>
    <property type="match status" value="1"/>
</dbReference>
<evidence type="ECO:0000256" key="4">
    <source>
        <dbReference type="ARBA" id="ARBA00022801"/>
    </source>
</evidence>
<dbReference type="GO" id="GO:0008081">
    <property type="term" value="F:phosphoric diester hydrolase activity"/>
    <property type="evidence" value="ECO:0007669"/>
    <property type="project" value="UniProtKB-UniRule"/>
</dbReference>
<dbReference type="PANTHER" id="PTHR47320">
    <property type="entry name" value="BIFUNCTIONAL URIDYLYLTRANSFERASE/URIDYLYL-REMOVING ENZYME"/>
    <property type="match status" value="1"/>
</dbReference>
<comment type="cofactor">
    <cofactor evidence="7">
        <name>Mg(2+)</name>
        <dbReference type="ChEBI" id="CHEBI:18420"/>
    </cofactor>
</comment>
<organism evidence="10 11">
    <name type="scientific">Microlunatus flavus</name>
    <dbReference type="NCBI Taxonomy" id="1036181"/>
    <lineage>
        <taxon>Bacteria</taxon>
        <taxon>Bacillati</taxon>
        <taxon>Actinomycetota</taxon>
        <taxon>Actinomycetes</taxon>
        <taxon>Propionibacteriales</taxon>
        <taxon>Propionibacteriaceae</taxon>
        <taxon>Microlunatus</taxon>
    </lineage>
</organism>
<comment type="similarity">
    <text evidence="7">Belongs to the GlnD family.</text>
</comment>
<evidence type="ECO:0000256" key="3">
    <source>
        <dbReference type="ARBA" id="ARBA00022737"/>
    </source>
</evidence>
<evidence type="ECO:0000256" key="2">
    <source>
        <dbReference type="ARBA" id="ARBA00022695"/>
    </source>
</evidence>
<dbReference type="PROSITE" id="PS51831">
    <property type="entry name" value="HD"/>
    <property type="match status" value="1"/>
</dbReference>
<feature type="region of interest" description="Uridylyltransferase" evidence="7">
    <location>
        <begin position="1"/>
        <end position="281"/>
    </location>
</feature>
<keyword evidence="11" id="KW-1185">Reference proteome</keyword>
<keyword evidence="3" id="KW-0677">Repeat</keyword>
<dbReference type="SMART" id="SM00471">
    <property type="entry name" value="HDc"/>
    <property type="match status" value="1"/>
</dbReference>
<comment type="catalytic activity">
    <reaction evidence="7">
        <text>[protein-PII]-L-tyrosine + UTP = [protein-PII]-uridylyl-L-tyrosine + diphosphate</text>
        <dbReference type="Rhea" id="RHEA:13673"/>
        <dbReference type="Rhea" id="RHEA-COMP:12147"/>
        <dbReference type="Rhea" id="RHEA-COMP:12148"/>
        <dbReference type="ChEBI" id="CHEBI:33019"/>
        <dbReference type="ChEBI" id="CHEBI:46398"/>
        <dbReference type="ChEBI" id="CHEBI:46858"/>
        <dbReference type="ChEBI" id="CHEBI:90602"/>
        <dbReference type="EC" id="2.7.7.59"/>
    </reaction>
</comment>
<dbReference type="EC" id="2.7.7.59" evidence="7"/>
<dbReference type="GO" id="GO:0008773">
    <property type="term" value="F:[protein-PII] uridylyltransferase activity"/>
    <property type="evidence" value="ECO:0007669"/>
    <property type="project" value="UniProtKB-UniRule"/>
</dbReference>
<sequence>MTARVEAGLVALFAASGAPASGVALACVGSLARRELGPRSDLDLVLLHDGRLSRAAGGLDALSERLWYPLWDARVKMDHAVRTPAECTAVAGQELSAGVGLLDLRVVAGDADLVSGARTALLGAWRTNARRRLPELLDALEERWSSAGDAAYLLEPDLKEARGGFRDMTMLRALAATWLTDRPHAGVEAPYGRLLDVRDALHVASGRPLDRLLAAEVDEVARMLGHSEPDDLRREVSLAARRVAHAVDLTARAARQAVPVRRVLGFARRERGPEYRVAGHGLIVSGPPGSQEVGLTSADVADDPLVGLRAGALAAREGLTLAPVTADNIGARVSPLPDPWPEPAREALLGMLSAGPALLAVWEALDLAGAITCWLPEWAGIRARPQHNPLHRHTVDRHSVQTVVEAHRHLTSVERPDLLLVAALLHDIGKLPGAGAAHPAVGAPIAREVADRMGMTAPDVAVVELLVREHLTLAELATRRDHADPRTQDALVAAVEGRGDVLELLRFLTAADARAAGPAAWSPWRASLINALADHVGGMLVDGRPAARPDLASMVDVGLARSVALDGRARVRVEARPGGVELLVAAPDRLGLFSDTAGLLAASGVAVRAAVLHTVDLDSGPVAVNTWRVDKERVVDVPDAAFLVQQLERLATGDRGALEPVRRRESRAHPEPAQVHVEAVGDASESASVLEVRTGDRSGLLWALGASLSAAGLSIRSAHVATLAGQAIDTFYVTEPDGRRPGPGRDREALDALAAAARAETEERVARD</sequence>
<dbReference type="InterPro" id="IPR002912">
    <property type="entry name" value="ACT_dom"/>
</dbReference>
<keyword evidence="4 7" id="KW-0378">Hydrolase</keyword>
<dbReference type="InterPro" id="IPR006674">
    <property type="entry name" value="HD_domain"/>
</dbReference>
<dbReference type="Pfam" id="PF01966">
    <property type="entry name" value="HD"/>
    <property type="match status" value="1"/>
</dbReference>
<dbReference type="CDD" id="cd04899">
    <property type="entry name" value="ACT_ACR-UUR-like_2"/>
    <property type="match status" value="1"/>
</dbReference>
<dbReference type="AlphaFoldDB" id="A0A1H9DB34"/>
<comment type="function">
    <text evidence="7">Modifies, by uridylylation and deuridylylation, the PII regulatory proteins (GlnB and homologs), in response to the nitrogen status of the cell that GlnD senses through the glutamine level. Under low glutamine levels, catalyzes the conversion of the PII proteins and UTP to PII-UMP and PPi, while under higher glutamine levels, GlnD hydrolyzes PII-UMP to PII and UMP (deuridylylation). Thus, controls uridylylation state and activity of the PII proteins, and plays an important role in the regulation of nitrogen metabolism.</text>
</comment>
<evidence type="ECO:0000256" key="5">
    <source>
        <dbReference type="ARBA" id="ARBA00022842"/>
    </source>
</evidence>
<feature type="domain" description="HD" evidence="9">
    <location>
        <begin position="395"/>
        <end position="502"/>
    </location>
</feature>
<dbReference type="PANTHER" id="PTHR47320:SF1">
    <property type="entry name" value="BIFUNCTIONAL URIDYLYLTRANSFERASE_URIDYLYL-REMOVING ENZYME"/>
    <property type="match status" value="1"/>
</dbReference>
<name>A0A1H9DB34_9ACTN</name>
<evidence type="ECO:0000256" key="1">
    <source>
        <dbReference type="ARBA" id="ARBA00022679"/>
    </source>
</evidence>
<reference evidence="11" key="1">
    <citation type="submission" date="2016-10" db="EMBL/GenBank/DDBJ databases">
        <authorList>
            <person name="Varghese N."/>
            <person name="Submissions S."/>
        </authorList>
    </citation>
    <scope>NUCLEOTIDE SEQUENCE [LARGE SCALE GENOMIC DNA]</scope>
    <source>
        <strain evidence="11">CGMCC 4.6856</strain>
    </source>
</reference>
<evidence type="ECO:0000256" key="7">
    <source>
        <dbReference type="HAMAP-Rule" id="MF_00277"/>
    </source>
</evidence>
<proteinExistence type="inferred from homology"/>
<keyword evidence="6 7" id="KW-0511">Multifunctional enzyme</keyword>
<dbReference type="GO" id="GO:0006808">
    <property type="term" value="P:regulation of nitrogen utilization"/>
    <property type="evidence" value="ECO:0007669"/>
    <property type="project" value="UniProtKB-UniRule"/>
</dbReference>
<dbReference type="InterPro" id="IPR043519">
    <property type="entry name" value="NT_sf"/>
</dbReference>
<dbReference type="Pfam" id="PF08335">
    <property type="entry name" value="GlnD_UR_UTase"/>
    <property type="match status" value="1"/>
</dbReference>